<proteinExistence type="predicted"/>
<evidence type="ECO:0000313" key="3">
    <source>
        <dbReference type="Proteomes" id="UP000799750"/>
    </source>
</evidence>
<dbReference type="Proteomes" id="UP000799750">
    <property type="component" value="Unassembled WGS sequence"/>
</dbReference>
<accession>A0A6A6RC65</accession>
<feature type="region of interest" description="Disordered" evidence="1">
    <location>
        <begin position="1"/>
        <end position="22"/>
    </location>
</feature>
<organism evidence="2 3">
    <name type="scientific">Lophium mytilinum</name>
    <dbReference type="NCBI Taxonomy" id="390894"/>
    <lineage>
        <taxon>Eukaryota</taxon>
        <taxon>Fungi</taxon>
        <taxon>Dikarya</taxon>
        <taxon>Ascomycota</taxon>
        <taxon>Pezizomycotina</taxon>
        <taxon>Dothideomycetes</taxon>
        <taxon>Pleosporomycetidae</taxon>
        <taxon>Mytilinidiales</taxon>
        <taxon>Mytilinidiaceae</taxon>
        <taxon>Lophium</taxon>
    </lineage>
</organism>
<name>A0A6A6RC65_9PEZI</name>
<keyword evidence="3" id="KW-1185">Reference proteome</keyword>
<reference evidence="2" key="1">
    <citation type="journal article" date="2020" name="Stud. Mycol.">
        <title>101 Dothideomycetes genomes: a test case for predicting lifestyles and emergence of pathogens.</title>
        <authorList>
            <person name="Haridas S."/>
            <person name="Albert R."/>
            <person name="Binder M."/>
            <person name="Bloem J."/>
            <person name="Labutti K."/>
            <person name="Salamov A."/>
            <person name="Andreopoulos B."/>
            <person name="Baker S."/>
            <person name="Barry K."/>
            <person name="Bills G."/>
            <person name="Bluhm B."/>
            <person name="Cannon C."/>
            <person name="Castanera R."/>
            <person name="Culley D."/>
            <person name="Daum C."/>
            <person name="Ezra D."/>
            <person name="Gonzalez J."/>
            <person name="Henrissat B."/>
            <person name="Kuo A."/>
            <person name="Liang C."/>
            <person name="Lipzen A."/>
            <person name="Lutzoni F."/>
            <person name="Magnuson J."/>
            <person name="Mondo S."/>
            <person name="Nolan M."/>
            <person name="Ohm R."/>
            <person name="Pangilinan J."/>
            <person name="Park H.-J."/>
            <person name="Ramirez L."/>
            <person name="Alfaro M."/>
            <person name="Sun H."/>
            <person name="Tritt A."/>
            <person name="Yoshinaga Y."/>
            <person name="Zwiers L.-H."/>
            <person name="Turgeon B."/>
            <person name="Goodwin S."/>
            <person name="Spatafora J."/>
            <person name="Crous P."/>
            <person name="Grigoriev I."/>
        </authorList>
    </citation>
    <scope>NUCLEOTIDE SEQUENCE</scope>
    <source>
        <strain evidence="2">CBS 269.34</strain>
    </source>
</reference>
<evidence type="ECO:0000256" key="1">
    <source>
        <dbReference type="SAM" id="MobiDB-lite"/>
    </source>
</evidence>
<evidence type="ECO:0000313" key="2">
    <source>
        <dbReference type="EMBL" id="KAF2502054.1"/>
    </source>
</evidence>
<protein>
    <submittedName>
        <fullName evidence="2">Uncharacterized protein</fullName>
    </submittedName>
</protein>
<gene>
    <name evidence="2" type="ORF">BU16DRAFT_532466</name>
</gene>
<sequence length="376" mass="42645">MKQQDTCDDKAKVRSHNSKVSQDKMYEQSFGANALWRERDRTRIAHCTEVHQSSHKQPAEKKRISSPAVGVLHLMSFTGCPITSPLWPRSAAHGPNKLSVTSDSAAALPHLSLQTSTQFWTRSSQLQLAPRQRQRHRHKLFHHPDISRSSITMSQQATPQSRAINLVPTEIWHYICELAQEEPEPVHLVYTFESMGAHPVSKLRRGDAASLKTILSLCLVNKKIGPVAKRILYTGRAYFFKDLLQLFFFYGAYLRGCEDLLWHIAVTERFIFYTFGPVTTITLEMIWAVVEQAEPHSLTLFSTPHHLHGFSISYARNHVAITAGIPVSFLRRRIASTNEFVVKYGTANSAGQRAGVQLVANHVTARVETRFEQRRP</sequence>
<dbReference type="EMBL" id="MU004181">
    <property type="protein sequence ID" value="KAF2502054.1"/>
    <property type="molecule type" value="Genomic_DNA"/>
</dbReference>
<feature type="compositionally biased region" description="Basic and acidic residues" evidence="1">
    <location>
        <begin position="1"/>
        <end position="12"/>
    </location>
</feature>
<dbReference type="AlphaFoldDB" id="A0A6A6RC65"/>